<keyword evidence="5 6" id="KW-0482">Metalloprotease</keyword>
<dbReference type="OrthoDB" id="9810445at2"/>
<protein>
    <submittedName>
        <fullName evidence="10">Peptidase M48 Ste24p</fullName>
    </submittedName>
</protein>
<keyword evidence="11" id="KW-1185">Reference proteome</keyword>
<keyword evidence="7" id="KW-0472">Membrane</keyword>
<dbReference type="Proteomes" id="UP000012429">
    <property type="component" value="Unassembled WGS sequence"/>
</dbReference>
<keyword evidence="1 6" id="KW-0645">Protease</keyword>
<keyword evidence="2" id="KW-0479">Metal-binding</keyword>
<feature type="transmembrane region" description="Helical" evidence="7">
    <location>
        <begin position="115"/>
        <end position="133"/>
    </location>
</feature>
<keyword evidence="7" id="KW-0812">Transmembrane</keyword>
<evidence type="ECO:0000256" key="3">
    <source>
        <dbReference type="ARBA" id="ARBA00022801"/>
    </source>
</evidence>
<dbReference type="InterPro" id="IPR001915">
    <property type="entry name" value="Peptidase_M48"/>
</dbReference>
<comment type="similarity">
    <text evidence="6">Belongs to the peptidase M48 family.</text>
</comment>
<evidence type="ECO:0000313" key="11">
    <source>
        <dbReference type="Proteomes" id="UP000012429"/>
    </source>
</evidence>
<evidence type="ECO:0000256" key="7">
    <source>
        <dbReference type="SAM" id="Phobius"/>
    </source>
</evidence>
<dbReference type="GO" id="GO:0051603">
    <property type="term" value="P:proteolysis involved in protein catabolic process"/>
    <property type="evidence" value="ECO:0007669"/>
    <property type="project" value="TreeGrafter"/>
</dbReference>
<gene>
    <name evidence="10" type="ORF">RHSP_10977</name>
</gene>
<evidence type="ECO:0000256" key="1">
    <source>
        <dbReference type="ARBA" id="ARBA00022670"/>
    </source>
</evidence>
<dbReference type="InterPro" id="IPR055518">
    <property type="entry name" value="DUF7092"/>
</dbReference>
<dbReference type="PATRIC" id="fig|363754.4.peg.896"/>
<dbReference type="EMBL" id="AQHN01000011">
    <property type="protein sequence ID" value="ENN88886.1"/>
    <property type="molecule type" value="Genomic_DNA"/>
</dbReference>
<keyword evidence="7" id="KW-1133">Transmembrane helix</keyword>
<dbReference type="RefSeq" id="WP_004109554.1">
    <property type="nucleotide sequence ID" value="NZ_AQHN01000011.1"/>
</dbReference>
<accession>N6V6T8</accession>
<name>N6V6T8_9HYPH</name>
<sequence length="375" mass="40240">MSTVSTLASDGQTIAAGIWHPPHSSREVPARLQDIGGSLIVVSDEEGDESRRLTSGIRSDIEISPRVGSIPRRIVFGNESVFETRDNDAVDAYLSSRGEGRSGFVHGLEIVRPRLIAFALAVFVLASIIYRYALPGLVEVAVLVTPPVVPEMMSAGTLKTLDRVTFGPSKLPETEQTEIRADFARIAANAKGGASRYHLNFRDGGLIGPNAFALPDGNLVLTDQLVELAGGDKEMITAVLGHEIGHVEYKHSLRQLYSAAGVAGLVLLIAGDVGSGIQDILTQGGGLLALSYSRQAEAQADRRSVELMMAAGKDPAALSRFFDLLETKLHDHGNTSMLSTHPGTPERKQAILDYIRELKGRGGAAERVRSLWLSE</sequence>
<proteinExistence type="inferred from homology"/>
<comment type="cofactor">
    <cofactor evidence="6">
        <name>Zn(2+)</name>
        <dbReference type="ChEBI" id="CHEBI:29105"/>
    </cofactor>
    <text evidence="6">Binds 1 zinc ion per subunit.</text>
</comment>
<dbReference type="CDD" id="cd07332">
    <property type="entry name" value="M48C_Oma1_like"/>
    <property type="match status" value="1"/>
</dbReference>
<feature type="domain" description="Peptidase M48" evidence="8">
    <location>
        <begin position="175"/>
        <end position="352"/>
    </location>
</feature>
<reference evidence="10 11" key="1">
    <citation type="journal article" date="2012" name="BMC Genomics">
        <title>Genomic basis of broad host range and environmental adaptability of Rhizobium tropici CIAT 899 and Rhizobium sp. PRF 81 which are used in inoculants for common bean (Phaseolus vulgaris L.).</title>
        <authorList>
            <person name="Ormeno-Orrillo E."/>
            <person name="Menna P."/>
            <person name="Almeida L.G."/>
            <person name="Ollero F.J."/>
            <person name="Nicolas M.F."/>
            <person name="Pains Rodrigues E."/>
            <person name="Shigueyoshi Nakatani A."/>
            <person name="Silva Batista J.S."/>
            <person name="Oliveira Chueire L.M."/>
            <person name="Souza R.C."/>
            <person name="Ribeiro Vasconcelos A.T."/>
            <person name="Megias M."/>
            <person name="Hungria M."/>
            <person name="Martinez-Romero E."/>
        </authorList>
    </citation>
    <scope>NUCLEOTIDE SEQUENCE [LARGE SCALE GENOMIC DNA]</scope>
    <source>
        <strain evidence="10 11">PRF 81</strain>
    </source>
</reference>
<dbReference type="Gene3D" id="3.30.2010.10">
    <property type="entry name" value="Metalloproteases ('zincins'), catalytic domain"/>
    <property type="match status" value="1"/>
</dbReference>
<keyword evidence="4 6" id="KW-0862">Zinc</keyword>
<evidence type="ECO:0000259" key="8">
    <source>
        <dbReference type="Pfam" id="PF01435"/>
    </source>
</evidence>
<dbReference type="PANTHER" id="PTHR22726:SF1">
    <property type="entry name" value="METALLOENDOPEPTIDASE OMA1, MITOCHONDRIAL"/>
    <property type="match status" value="1"/>
</dbReference>
<dbReference type="STRING" id="363754.RHSP_10977"/>
<evidence type="ECO:0000256" key="2">
    <source>
        <dbReference type="ARBA" id="ARBA00022723"/>
    </source>
</evidence>
<dbReference type="InterPro" id="IPR051156">
    <property type="entry name" value="Mito/Outer_Membr_Metalloprot"/>
</dbReference>
<comment type="caution">
    <text evidence="10">The sequence shown here is derived from an EMBL/GenBank/DDBJ whole genome shotgun (WGS) entry which is preliminary data.</text>
</comment>
<dbReference type="PANTHER" id="PTHR22726">
    <property type="entry name" value="METALLOENDOPEPTIDASE OMA1"/>
    <property type="match status" value="1"/>
</dbReference>
<evidence type="ECO:0000313" key="10">
    <source>
        <dbReference type="EMBL" id="ENN88886.1"/>
    </source>
</evidence>
<dbReference type="GO" id="GO:0046872">
    <property type="term" value="F:metal ion binding"/>
    <property type="evidence" value="ECO:0007669"/>
    <property type="project" value="UniProtKB-KW"/>
</dbReference>
<dbReference type="Pfam" id="PF23368">
    <property type="entry name" value="DUF7092"/>
    <property type="match status" value="1"/>
</dbReference>
<evidence type="ECO:0000256" key="6">
    <source>
        <dbReference type="RuleBase" id="RU003983"/>
    </source>
</evidence>
<feature type="domain" description="DUF7092" evidence="9">
    <location>
        <begin position="16"/>
        <end position="95"/>
    </location>
</feature>
<keyword evidence="3 6" id="KW-0378">Hydrolase</keyword>
<organism evidence="10 11">
    <name type="scientific">Rhizobium freirei PRF 81</name>
    <dbReference type="NCBI Taxonomy" id="363754"/>
    <lineage>
        <taxon>Bacteria</taxon>
        <taxon>Pseudomonadati</taxon>
        <taxon>Pseudomonadota</taxon>
        <taxon>Alphaproteobacteria</taxon>
        <taxon>Hyphomicrobiales</taxon>
        <taxon>Rhizobiaceae</taxon>
        <taxon>Rhizobium/Agrobacterium group</taxon>
        <taxon>Rhizobium</taxon>
    </lineage>
</organism>
<dbReference type="AlphaFoldDB" id="N6V6T8"/>
<dbReference type="GO" id="GO:0016020">
    <property type="term" value="C:membrane"/>
    <property type="evidence" value="ECO:0007669"/>
    <property type="project" value="TreeGrafter"/>
</dbReference>
<evidence type="ECO:0000256" key="5">
    <source>
        <dbReference type="ARBA" id="ARBA00023049"/>
    </source>
</evidence>
<evidence type="ECO:0000259" key="9">
    <source>
        <dbReference type="Pfam" id="PF23368"/>
    </source>
</evidence>
<dbReference type="GO" id="GO:0004222">
    <property type="term" value="F:metalloendopeptidase activity"/>
    <property type="evidence" value="ECO:0007669"/>
    <property type="project" value="InterPro"/>
</dbReference>
<dbReference type="Pfam" id="PF01435">
    <property type="entry name" value="Peptidase_M48"/>
    <property type="match status" value="1"/>
</dbReference>
<evidence type="ECO:0000256" key="4">
    <source>
        <dbReference type="ARBA" id="ARBA00022833"/>
    </source>
</evidence>